<dbReference type="Gene3D" id="3.30.420.280">
    <property type="match status" value="1"/>
</dbReference>
<reference evidence="1" key="1">
    <citation type="submission" date="2020-04" db="EMBL/GenBank/DDBJ databases">
        <authorList>
            <person name="Chiriac C."/>
            <person name="Salcher M."/>
            <person name="Ghai R."/>
            <person name="Kavagutti S V."/>
        </authorList>
    </citation>
    <scope>NUCLEOTIDE SEQUENCE</scope>
</reference>
<organism evidence="1">
    <name type="scientific">uncultured Caudovirales phage</name>
    <dbReference type="NCBI Taxonomy" id="2100421"/>
    <lineage>
        <taxon>Viruses</taxon>
        <taxon>Duplodnaviria</taxon>
        <taxon>Heunggongvirae</taxon>
        <taxon>Uroviricota</taxon>
        <taxon>Caudoviricetes</taxon>
        <taxon>Peduoviridae</taxon>
        <taxon>Maltschvirus</taxon>
        <taxon>Maltschvirus maltsch</taxon>
    </lineage>
</organism>
<dbReference type="EMBL" id="LR796307">
    <property type="protein sequence ID" value="CAB4135969.1"/>
    <property type="molecule type" value="Genomic_DNA"/>
</dbReference>
<evidence type="ECO:0000313" key="1">
    <source>
        <dbReference type="EMBL" id="CAB4135969.1"/>
    </source>
</evidence>
<dbReference type="Gene3D" id="3.40.50.300">
    <property type="entry name" value="P-loop containing nucleotide triphosphate hydrolases"/>
    <property type="match status" value="1"/>
</dbReference>
<protein>
    <recommendedName>
        <fullName evidence="2">Terminase</fullName>
    </recommendedName>
</protein>
<dbReference type="Pfam" id="PF03237">
    <property type="entry name" value="Terminase_6N"/>
    <property type="match status" value="1"/>
</dbReference>
<sequence>MAKINIAIVPRPQLASYLHRTQRWAVMVLHRRAGKSFVCIQDLIVKALQHKRSGPPLRYAYVAPTREQAKDIAWKYLVQFTSQIPGVVINKADLAITFHNQATIRLYSGEAFERLRGIYLDGVVMDEAADLDPAAWDNVIRPTLTDYNGWATWVGTPKGRNLFWKQWNRACADNEWFSLMQRASESGIIPAAELDDIRKGTTENAYQQEYECSFNVGRPGAIYVRSLEKARAEKRVTNDILWFKELPVYTSWDVGAPLNQKVWIWQMVGDRINYIEALSGSDECATPADWAARLKDRQYGYGGHFIPHDAAAEVGGLWQEALGRSGLTGVCPVPRQISVWDGINLANDAFPRISINEAGCAEGLEALDAYHAKEERDGVTIKDVPVHDWSSHYSDAFSLSHQAIKRGMVIDRSAIPRKAERGEATRVVAGFRGGGFGKVRR</sequence>
<gene>
    <name evidence="1" type="ORF">UFOVP300_23</name>
</gene>
<name>A0A6J5LW71_9CAUD</name>
<evidence type="ECO:0008006" key="2">
    <source>
        <dbReference type="Google" id="ProtNLM"/>
    </source>
</evidence>
<proteinExistence type="predicted"/>
<accession>A0A6J5LW71</accession>
<dbReference type="InterPro" id="IPR027417">
    <property type="entry name" value="P-loop_NTPase"/>
</dbReference>